<sequence length="349" mass="41226">MTLPNIRMLFSIKSVNTMDWRIQALSEQQEKPIISIVIPVYNVDMFLRKALQSVADQTFQNYEAIIVDDGSTDRCPEIIAKYVRKYSNFKSVRQENAGLSAARNTGLRLAQGEFIAFMDSDDYYQPTFLEDMYNACVANGCDISYCSFYFYFPYNGLRIPLPFTCRTAVYESRQALNLLIRDKSMHHFAWNKLYKRSLFLENDVTYTQMYFEDVATSPKLYYHAKRVAVTSKPLYNYTRRRGSILKSMNAKKINDFIRTLGYTRNFLEEADDFRAFRKSFNKFARRMKMVNWYSVLRLHVITLNFKGMWKNIKNSNRSIRYFMSEDYRPHKGQPLLPFPVIQPQRRGSK</sequence>
<keyword evidence="2" id="KW-0808">Transferase</keyword>
<proteinExistence type="predicted"/>
<dbReference type="InterPro" id="IPR001173">
    <property type="entry name" value="Glyco_trans_2-like"/>
</dbReference>
<dbReference type="Pfam" id="PF00535">
    <property type="entry name" value="Glycos_transf_2"/>
    <property type="match status" value="1"/>
</dbReference>
<dbReference type="GO" id="GO:0016758">
    <property type="term" value="F:hexosyltransferase activity"/>
    <property type="evidence" value="ECO:0007669"/>
    <property type="project" value="UniProtKB-ARBA"/>
</dbReference>
<accession>A0A412B1F4</accession>
<evidence type="ECO:0000259" key="1">
    <source>
        <dbReference type="Pfam" id="PF00535"/>
    </source>
</evidence>
<feature type="domain" description="Glycosyltransferase 2-like" evidence="1">
    <location>
        <begin position="35"/>
        <end position="199"/>
    </location>
</feature>
<name>A0A412B1F4_9FIRM</name>
<comment type="caution">
    <text evidence="2">The sequence shown here is derived from an EMBL/GenBank/DDBJ whole genome shotgun (WGS) entry which is preliminary data.</text>
</comment>
<dbReference type="SUPFAM" id="SSF53448">
    <property type="entry name" value="Nucleotide-diphospho-sugar transferases"/>
    <property type="match status" value="1"/>
</dbReference>
<dbReference type="AlphaFoldDB" id="A0A412B1F4"/>
<protein>
    <submittedName>
        <fullName evidence="2">Glycosyltransferase</fullName>
    </submittedName>
</protein>
<dbReference type="CDD" id="cd00761">
    <property type="entry name" value="Glyco_tranf_GTA_type"/>
    <property type="match status" value="1"/>
</dbReference>
<evidence type="ECO:0000313" key="2">
    <source>
        <dbReference type="EMBL" id="RGQ44778.1"/>
    </source>
</evidence>
<dbReference type="PANTHER" id="PTHR22916">
    <property type="entry name" value="GLYCOSYLTRANSFERASE"/>
    <property type="match status" value="1"/>
</dbReference>
<dbReference type="EMBL" id="QRTC01000001">
    <property type="protein sequence ID" value="RGQ44778.1"/>
    <property type="molecule type" value="Genomic_DNA"/>
</dbReference>
<dbReference type="PANTHER" id="PTHR22916:SF3">
    <property type="entry name" value="UDP-GLCNAC:BETAGAL BETA-1,3-N-ACETYLGLUCOSAMINYLTRANSFERASE-LIKE PROTEIN 1"/>
    <property type="match status" value="1"/>
</dbReference>
<organism evidence="2 3">
    <name type="scientific">[Clostridium] leptum</name>
    <dbReference type="NCBI Taxonomy" id="1535"/>
    <lineage>
        <taxon>Bacteria</taxon>
        <taxon>Bacillati</taxon>
        <taxon>Bacillota</taxon>
        <taxon>Clostridia</taxon>
        <taxon>Eubacteriales</taxon>
        <taxon>Oscillospiraceae</taxon>
        <taxon>Oscillospiraceae incertae sedis</taxon>
    </lineage>
</organism>
<gene>
    <name evidence="2" type="ORF">DWY99_00330</name>
</gene>
<dbReference type="InterPro" id="IPR029044">
    <property type="entry name" value="Nucleotide-diphossugar_trans"/>
</dbReference>
<reference evidence="2 3" key="1">
    <citation type="submission" date="2018-08" db="EMBL/GenBank/DDBJ databases">
        <title>A genome reference for cultivated species of the human gut microbiota.</title>
        <authorList>
            <person name="Zou Y."/>
            <person name="Xue W."/>
            <person name="Luo G."/>
        </authorList>
    </citation>
    <scope>NUCLEOTIDE SEQUENCE [LARGE SCALE GENOMIC DNA]</scope>
    <source>
        <strain evidence="2 3">AF28-26</strain>
    </source>
</reference>
<evidence type="ECO:0000313" key="3">
    <source>
        <dbReference type="Proteomes" id="UP000284751"/>
    </source>
</evidence>
<dbReference type="Gene3D" id="3.90.550.10">
    <property type="entry name" value="Spore Coat Polysaccharide Biosynthesis Protein SpsA, Chain A"/>
    <property type="match status" value="1"/>
</dbReference>
<dbReference type="Proteomes" id="UP000284751">
    <property type="component" value="Unassembled WGS sequence"/>
</dbReference>